<dbReference type="Gene3D" id="1.10.630.10">
    <property type="entry name" value="Cytochrome P450"/>
    <property type="match status" value="1"/>
</dbReference>
<dbReference type="FunFam" id="1.10.630.10:FF:000018">
    <property type="entry name" value="Cytochrome P450 monooxygenase"/>
    <property type="match status" value="1"/>
</dbReference>
<dbReference type="InterPro" id="IPR001128">
    <property type="entry name" value="Cyt_P450"/>
</dbReference>
<reference evidence="7" key="2">
    <citation type="submission" date="2020-09" db="EMBL/GenBank/DDBJ databases">
        <authorList>
            <person name="Sun Q."/>
            <person name="Ohkuma M."/>
        </authorList>
    </citation>
    <scope>NUCLEOTIDE SEQUENCE</scope>
    <source>
        <strain evidence="7">JCM 4784</strain>
    </source>
</reference>
<evidence type="ECO:0000256" key="6">
    <source>
        <dbReference type="ARBA" id="ARBA00023033"/>
    </source>
</evidence>
<dbReference type="GO" id="GO:0020037">
    <property type="term" value="F:heme binding"/>
    <property type="evidence" value="ECO:0007669"/>
    <property type="project" value="InterPro"/>
</dbReference>
<keyword evidence="5" id="KW-0408">Iron</keyword>
<evidence type="ECO:0000256" key="1">
    <source>
        <dbReference type="ARBA" id="ARBA00010617"/>
    </source>
</evidence>
<keyword evidence="2" id="KW-0349">Heme</keyword>
<evidence type="ECO:0000256" key="5">
    <source>
        <dbReference type="ARBA" id="ARBA00023004"/>
    </source>
</evidence>
<evidence type="ECO:0000256" key="2">
    <source>
        <dbReference type="ARBA" id="ARBA00022617"/>
    </source>
</evidence>
<evidence type="ECO:0000256" key="3">
    <source>
        <dbReference type="ARBA" id="ARBA00022723"/>
    </source>
</evidence>
<keyword evidence="4" id="KW-0560">Oxidoreductase</keyword>
<dbReference type="EMBL" id="BNBT01000105">
    <property type="protein sequence ID" value="GHE79067.1"/>
    <property type="molecule type" value="Genomic_DNA"/>
</dbReference>
<evidence type="ECO:0000313" key="8">
    <source>
        <dbReference type="Proteomes" id="UP000608024"/>
    </source>
</evidence>
<comment type="similarity">
    <text evidence="1">Belongs to the cytochrome P450 family.</text>
</comment>
<dbReference type="PANTHER" id="PTHR46696">
    <property type="entry name" value="P450, PUTATIVE (EUROFUNG)-RELATED"/>
    <property type="match status" value="1"/>
</dbReference>
<keyword evidence="6" id="KW-0503">Monooxygenase</keyword>
<protein>
    <submittedName>
        <fullName evidence="7">Cytochrome P450</fullName>
    </submittedName>
</protein>
<dbReference type="GO" id="GO:0016705">
    <property type="term" value="F:oxidoreductase activity, acting on paired donors, with incorporation or reduction of molecular oxygen"/>
    <property type="evidence" value="ECO:0007669"/>
    <property type="project" value="InterPro"/>
</dbReference>
<dbReference type="CDD" id="cd11029">
    <property type="entry name" value="CYP107-like"/>
    <property type="match status" value="1"/>
</dbReference>
<dbReference type="PANTHER" id="PTHR46696:SF1">
    <property type="entry name" value="CYTOCHROME P450 YJIB-RELATED"/>
    <property type="match status" value="1"/>
</dbReference>
<dbReference type="PRINTS" id="PR00359">
    <property type="entry name" value="BP450"/>
</dbReference>
<organism evidence="7 8">
    <name type="scientific">Streptomyces longispororuber</name>
    <dbReference type="NCBI Taxonomy" id="68230"/>
    <lineage>
        <taxon>Bacteria</taxon>
        <taxon>Bacillati</taxon>
        <taxon>Actinomycetota</taxon>
        <taxon>Actinomycetes</taxon>
        <taxon>Kitasatosporales</taxon>
        <taxon>Streptomycetaceae</taxon>
        <taxon>Streptomyces</taxon>
    </lineage>
</organism>
<dbReference type="GO" id="GO:0005506">
    <property type="term" value="F:iron ion binding"/>
    <property type="evidence" value="ECO:0007669"/>
    <property type="project" value="InterPro"/>
</dbReference>
<dbReference type="Pfam" id="PF00067">
    <property type="entry name" value="p450"/>
    <property type="match status" value="1"/>
</dbReference>
<keyword evidence="8" id="KW-1185">Reference proteome</keyword>
<evidence type="ECO:0000313" key="7">
    <source>
        <dbReference type="EMBL" id="GHE79067.1"/>
    </source>
</evidence>
<dbReference type="RefSeq" id="WP_190138663.1">
    <property type="nucleotide sequence ID" value="NZ_BNBT01000105.1"/>
</dbReference>
<dbReference type="SUPFAM" id="SSF48264">
    <property type="entry name" value="Cytochrome P450"/>
    <property type="match status" value="1"/>
</dbReference>
<dbReference type="InterPro" id="IPR002397">
    <property type="entry name" value="Cyt_P450_B"/>
</dbReference>
<keyword evidence="3" id="KW-0479">Metal-binding</keyword>
<gene>
    <name evidence="7" type="ORF">GCM10018785_54010</name>
</gene>
<dbReference type="InterPro" id="IPR036396">
    <property type="entry name" value="Cyt_P450_sf"/>
</dbReference>
<sequence>MPAPSIESLTPATDFAGNPYAAYRLLREQGPVHRVTIADYGEVWAVVGYEEARAALADPRLSSDPSHGAPGGDGVGVFLQAMHQMDPPEHTRLRKLVATDFTARRVRALRPRIQAITDDLLDKALPLGRTDLIASLALPLATTVICELLGIPDADRETFHGWAAECACPADAEARAAAAGATAEYLTGLVAAKRREGSGDDVLSALACTTADEGDRLSAEELLSMAFLLFFAGHETTLHLIGNGVLALLRHPDQLDALRADWDLLDGAVEELMRYDGPVMHAPLRYTTEPVDVAGTTVPAGQPVVVVLAAASRDPRRFPEPDRFDIRRDARGHLGLSHGVHHCLGGPLARAETSIALRSVFERCPRIALDTDPAGLVWHSRPSWLRGLRHLPVRYA</sequence>
<dbReference type="AlphaFoldDB" id="A0A918ZYV4"/>
<reference evidence="7" key="1">
    <citation type="journal article" date="2014" name="Int. J. Syst. Evol. Microbiol.">
        <title>Complete genome sequence of Corynebacterium casei LMG S-19264T (=DSM 44701T), isolated from a smear-ripened cheese.</title>
        <authorList>
            <consortium name="US DOE Joint Genome Institute (JGI-PGF)"/>
            <person name="Walter F."/>
            <person name="Albersmeier A."/>
            <person name="Kalinowski J."/>
            <person name="Ruckert C."/>
        </authorList>
    </citation>
    <scope>NUCLEOTIDE SEQUENCE</scope>
    <source>
        <strain evidence="7">JCM 4784</strain>
    </source>
</reference>
<accession>A0A918ZYV4</accession>
<dbReference type="GO" id="GO:0004497">
    <property type="term" value="F:monooxygenase activity"/>
    <property type="evidence" value="ECO:0007669"/>
    <property type="project" value="UniProtKB-KW"/>
</dbReference>
<name>A0A918ZYV4_9ACTN</name>
<evidence type="ECO:0000256" key="4">
    <source>
        <dbReference type="ARBA" id="ARBA00023002"/>
    </source>
</evidence>
<dbReference type="Proteomes" id="UP000608024">
    <property type="component" value="Unassembled WGS sequence"/>
</dbReference>
<proteinExistence type="inferred from homology"/>
<comment type="caution">
    <text evidence="7">The sequence shown here is derived from an EMBL/GenBank/DDBJ whole genome shotgun (WGS) entry which is preliminary data.</text>
</comment>